<dbReference type="PANTHER" id="PTHR43459:SF1">
    <property type="entry name" value="EG:BACN32G11.4 PROTEIN"/>
    <property type="match status" value="1"/>
</dbReference>
<dbReference type="PANTHER" id="PTHR43459">
    <property type="entry name" value="ENOYL-COA HYDRATASE"/>
    <property type="match status" value="1"/>
</dbReference>
<dbReference type="EMBL" id="CAFBPX010000020">
    <property type="protein sequence ID" value="CAB5029745.1"/>
    <property type="molecule type" value="Genomic_DNA"/>
</dbReference>
<protein>
    <submittedName>
        <fullName evidence="1">Unannotated protein</fullName>
    </submittedName>
</protein>
<name>A0A6J7RLY2_9ZZZZ</name>
<gene>
    <name evidence="1" type="ORF">UFOPK4175_00199</name>
</gene>
<dbReference type="SUPFAM" id="SSF52096">
    <property type="entry name" value="ClpP/crotonase"/>
    <property type="match status" value="1"/>
</dbReference>
<dbReference type="InterPro" id="IPR014748">
    <property type="entry name" value="Enoyl-CoA_hydra_C"/>
</dbReference>
<sequence>MSKDLFAAVEAVRDDDDVRAVVIAATGRAFCSGADLKDGAAGGLTTPDGKPDLERALHENYHPVITGLRNLPKPVISAVQGPCAGVGLSLALCADLVYATPDAYFLLAFVNIGLVPDGGSSAFIPARVGAARAAEMAMLGERVDAIKAAEWGLINGTVERDLFDDWIDGLAERLASGPTLSYAGTKRQINSWVYGSLDAQLALEASIQQEMVESADFAEGVLAFIEKRETSFTGR</sequence>
<dbReference type="CDD" id="cd06558">
    <property type="entry name" value="crotonase-like"/>
    <property type="match status" value="1"/>
</dbReference>
<dbReference type="Pfam" id="PF00378">
    <property type="entry name" value="ECH_1"/>
    <property type="match status" value="1"/>
</dbReference>
<dbReference type="AlphaFoldDB" id="A0A6J7RLY2"/>
<dbReference type="Gene3D" id="3.90.226.10">
    <property type="entry name" value="2-enoyl-CoA Hydratase, Chain A, domain 1"/>
    <property type="match status" value="1"/>
</dbReference>
<organism evidence="1">
    <name type="scientific">freshwater metagenome</name>
    <dbReference type="NCBI Taxonomy" id="449393"/>
    <lineage>
        <taxon>unclassified sequences</taxon>
        <taxon>metagenomes</taxon>
        <taxon>ecological metagenomes</taxon>
    </lineage>
</organism>
<dbReference type="Gene3D" id="1.10.12.10">
    <property type="entry name" value="Lyase 2-enoyl-coa Hydratase, Chain A, domain 2"/>
    <property type="match status" value="1"/>
</dbReference>
<dbReference type="InterPro" id="IPR001753">
    <property type="entry name" value="Enoyl-CoA_hydra/iso"/>
</dbReference>
<reference evidence="1" key="1">
    <citation type="submission" date="2020-05" db="EMBL/GenBank/DDBJ databases">
        <authorList>
            <person name="Chiriac C."/>
            <person name="Salcher M."/>
            <person name="Ghai R."/>
            <person name="Kavagutti S V."/>
        </authorList>
    </citation>
    <scope>NUCLEOTIDE SEQUENCE</scope>
</reference>
<evidence type="ECO:0000313" key="1">
    <source>
        <dbReference type="EMBL" id="CAB5029745.1"/>
    </source>
</evidence>
<accession>A0A6J7RLY2</accession>
<dbReference type="InterPro" id="IPR029045">
    <property type="entry name" value="ClpP/crotonase-like_dom_sf"/>
</dbReference>
<proteinExistence type="predicted"/>